<evidence type="ECO:0000313" key="4">
    <source>
        <dbReference type="Proteomes" id="UP000664344"/>
    </source>
</evidence>
<dbReference type="InterPro" id="IPR028098">
    <property type="entry name" value="Glyco_trans_4-like_N"/>
</dbReference>
<dbReference type="Gene3D" id="3.40.50.2000">
    <property type="entry name" value="Glycogen Phosphorylase B"/>
    <property type="match status" value="2"/>
</dbReference>
<dbReference type="Proteomes" id="UP000664344">
    <property type="component" value="Unassembled WGS sequence"/>
</dbReference>
<dbReference type="Pfam" id="PF00534">
    <property type="entry name" value="Glycos_transf_1"/>
    <property type="match status" value="1"/>
</dbReference>
<name>A0ABS3BFW6_9GAMM</name>
<evidence type="ECO:0000259" key="2">
    <source>
        <dbReference type="Pfam" id="PF13439"/>
    </source>
</evidence>
<dbReference type="SUPFAM" id="SSF53756">
    <property type="entry name" value="UDP-Glycosyltransferase/glycogen phosphorylase"/>
    <property type="match status" value="1"/>
</dbReference>
<accession>A0ABS3BFW6</accession>
<evidence type="ECO:0000313" key="3">
    <source>
        <dbReference type="EMBL" id="MBN7770564.1"/>
    </source>
</evidence>
<keyword evidence="4" id="KW-1185">Reference proteome</keyword>
<dbReference type="PANTHER" id="PTHR12526">
    <property type="entry name" value="GLYCOSYLTRANSFERASE"/>
    <property type="match status" value="1"/>
</dbReference>
<protein>
    <submittedName>
        <fullName evidence="3">Glycosyltransferase</fullName>
    </submittedName>
</protein>
<gene>
    <name evidence="3" type="ORF">JYP53_11695</name>
</gene>
<feature type="domain" description="Glycosyl transferase family 1" evidence="1">
    <location>
        <begin position="167"/>
        <end position="291"/>
    </location>
</feature>
<feature type="domain" description="Glycosyltransferase subfamily 4-like N-terminal" evidence="2">
    <location>
        <begin position="15"/>
        <end position="150"/>
    </location>
</feature>
<dbReference type="RefSeq" id="WP_206557700.1">
    <property type="nucleotide sequence ID" value="NZ_JAFKDB010000016.1"/>
</dbReference>
<comment type="caution">
    <text evidence="3">The sequence shown here is derived from an EMBL/GenBank/DDBJ whole genome shotgun (WGS) entry which is preliminary data.</text>
</comment>
<sequence>MNVLMLMLSPGSANGGMEKHFTELANGLAASGVSITCLSAPEHLQPLGESVHRCPIKTGVSRYSITLHATLIKALRTGKFDLVHAQGSKAAAALQRLSPFFPRIRFVATIHNFKSRYPDARRFSRILAVSHALAADINHPKATVVYNGIHPITAQGPALQESMGNHPRWLAVGRLVHAKGFDLLIEAFDKAPGTLAIAGDGPDRDALQTRIEQLKLNDRVTLLGHRTDIPQLMAAADAIVISSRREGFSYVCAEALLAGKPLISTDVPVANELLPPDHICPTNDVSGLSRLLATPIGELEQAQAITRDFAARELTIQSMIEKTLRIYHEVTLNAPGT</sequence>
<organism evidence="3 4">
    <name type="scientific">Marinobacter daepoensis</name>
    <dbReference type="NCBI Taxonomy" id="262077"/>
    <lineage>
        <taxon>Bacteria</taxon>
        <taxon>Pseudomonadati</taxon>
        <taxon>Pseudomonadota</taxon>
        <taxon>Gammaproteobacteria</taxon>
        <taxon>Pseudomonadales</taxon>
        <taxon>Marinobacteraceae</taxon>
        <taxon>Marinobacter</taxon>
    </lineage>
</organism>
<evidence type="ECO:0000259" key="1">
    <source>
        <dbReference type="Pfam" id="PF00534"/>
    </source>
</evidence>
<dbReference type="Pfam" id="PF13439">
    <property type="entry name" value="Glyco_transf_4"/>
    <property type="match status" value="1"/>
</dbReference>
<dbReference type="EMBL" id="JAFKDB010000016">
    <property type="protein sequence ID" value="MBN7770564.1"/>
    <property type="molecule type" value="Genomic_DNA"/>
</dbReference>
<proteinExistence type="predicted"/>
<reference evidence="3 4" key="1">
    <citation type="submission" date="2021-02" db="EMBL/GenBank/DDBJ databases">
        <title>PHA producing bacteria isolated from coastal sediment in Guangdong, Shenzhen.</title>
        <authorList>
            <person name="Zheng W."/>
            <person name="Yu S."/>
            <person name="Huang Y."/>
        </authorList>
    </citation>
    <scope>NUCLEOTIDE SEQUENCE [LARGE SCALE GENOMIC DNA]</scope>
    <source>
        <strain evidence="3 4">TN21-5</strain>
    </source>
</reference>
<dbReference type="InterPro" id="IPR001296">
    <property type="entry name" value="Glyco_trans_1"/>
</dbReference>
<dbReference type="CDD" id="cd03811">
    <property type="entry name" value="GT4_GT28_WabH-like"/>
    <property type="match status" value="1"/>
</dbReference>